<proteinExistence type="predicted"/>
<dbReference type="RefSeq" id="WP_135372935.1">
    <property type="nucleotide sequence ID" value="NZ_RKLY01000016.1"/>
</dbReference>
<dbReference type="EMBL" id="RKLY01000016">
    <property type="protein sequence ID" value="TGD22979.1"/>
    <property type="molecule type" value="Genomic_DNA"/>
</dbReference>
<dbReference type="AlphaFoldDB" id="A0A4Z0JLS2"/>
<evidence type="ECO:0000313" key="4">
    <source>
        <dbReference type="Proteomes" id="UP000298021"/>
    </source>
</evidence>
<feature type="domain" description="S-layer protein C-terminal" evidence="2">
    <location>
        <begin position="264"/>
        <end position="320"/>
    </location>
</feature>
<feature type="domain" description="S-layer protein C-terminal" evidence="2">
    <location>
        <begin position="190"/>
        <end position="245"/>
    </location>
</feature>
<feature type="domain" description="S-layer protein C-terminal" evidence="2">
    <location>
        <begin position="48"/>
        <end position="88"/>
    </location>
</feature>
<evidence type="ECO:0000256" key="1">
    <source>
        <dbReference type="SAM" id="SignalP"/>
    </source>
</evidence>
<organism evidence="3 4">
    <name type="scientific">Companilactobacillus suantsaicola</name>
    <dbReference type="NCBI Taxonomy" id="2487723"/>
    <lineage>
        <taxon>Bacteria</taxon>
        <taxon>Bacillati</taxon>
        <taxon>Bacillota</taxon>
        <taxon>Bacilli</taxon>
        <taxon>Lactobacillales</taxon>
        <taxon>Lactobacillaceae</taxon>
        <taxon>Companilactobacillus</taxon>
    </lineage>
</organism>
<feature type="domain" description="S-layer protein C-terminal" evidence="2">
    <location>
        <begin position="119"/>
        <end position="168"/>
    </location>
</feature>
<accession>A0A4Z0JLS2</accession>
<keyword evidence="1" id="KW-0732">Signal</keyword>
<evidence type="ECO:0000313" key="3">
    <source>
        <dbReference type="EMBL" id="TGD22979.1"/>
    </source>
</evidence>
<comment type="caution">
    <text evidence="3">The sequence shown here is derived from an EMBL/GenBank/DDBJ whole genome shotgun (WGS) entry which is preliminary data.</text>
</comment>
<name>A0A4Z0JLS2_9LACO</name>
<feature type="signal peptide" evidence="1">
    <location>
        <begin position="1"/>
        <end position="23"/>
    </location>
</feature>
<dbReference type="OrthoDB" id="2320778at2"/>
<sequence>MTKRNKILTASAIAIMLAPAALSLTQQTTQASGLVGFVGTIRRDAGQVVDDNGNITQTTLPNFTSWKLGQTKQLRGKTYYQVGTNQWVAFDSMDISKNGNQVGYYAANYNPNVYHVATVAANTPIVNGYGQNTGRTLTKGSTWQLGQITTFNDEAYFEVGTNEWIPASYVTNLVSGDTEKQAIPTQTQTATKKVGTLSSTVSVYGSDGKPLGITLKQGTKWQLGDLVTIGGTKMYQVATNEYIDATFVNIPGEKPFMTTNPDKVRGQNGTIIFSNSQIVTAAGIATGVKLPEGTSWKLGETIRINGVEYYEVGTNQYVTARDFLLKSAVSTSTSTSTSTTITNPGIPTPGNGLVATTTKQQAVYNSETNTYGQVLKANTSWKIAKLVVNKYGAYWGQVSNNEWVFISNVRLNSGLNLKTYAYSEPEFAVSINK</sequence>
<dbReference type="InterPro" id="IPR024968">
    <property type="entry name" value="SlpA_C_lactobacillus"/>
</dbReference>
<gene>
    <name evidence="3" type="ORF">EGT49_07260</name>
</gene>
<dbReference type="Pfam" id="PF03217">
    <property type="entry name" value="SlpA"/>
    <property type="match status" value="4"/>
</dbReference>
<protein>
    <recommendedName>
        <fullName evidence="2">S-layer protein C-terminal domain-containing protein</fullName>
    </recommendedName>
</protein>
<reference evidence="3 4" key="1">
    <citation type="submission" date="2018-10" db="EMBL/GenBank/DDBJ databases">
        <title>Lactobacillus sp. R7 and Lactobacillus sp. R19 isolated from fermented mustard green product of Taiwan.</title>
        <authorList>
            <person name="Lin S.-T."/>
        </authorList>
    </citation>
    <scope>NUCLEOTIDE SEQUENCE [LARGE SCALE GENOMIC DNA]</scope>
    <source>
        <strain evidence="3 4">BCRC 81127</strain>
    </source>
</reference>
<feature type="chain" id="PRO_5038348099" description="S-layer protein C-terminal domain-containing protein" evidence="1">
    <location>
        <begin position="24"/>
        <end position="433"/>
    </location>
</feature>
<keyword evidence="4" id="KW-1185">Reference proteome</keyword>
<dbReference type="Proteomes" id="UP000298021">
    <property type="component" value="Unassembled WGS sequence"/>
</dbReference>
<evidence type="ECO:0000259" key="2">
    <source>
        <dbReference type="Pfam" id="PF03217"/>
    </source>
</evidence>